<dbReference type="Proteomes" id="UP000064920">
    <property type="component" value="Chromosome"/>
</dbReference>
<dbReference type="InterPro" id="IPR009387">
    <property type="entry name" value="HigB-2"/>
</dbReference>
<gene>
    <name evidence="1" type="ORF">IMCC12053_2033</name>
</gene>
<evidence type="ECO:0000313" key="1">
    <source>
        <dbReference type="EMBL" id="ALI55980.1"/>
    </source>
</evidence>
<protein>
    <submittedName>
        <fullName evidence="1">RelE-like Cytotoxic translational repressor of toxin-antitoxin stability system</fullName>
    </submittedName>
</protein>
<dbReference type="Pfam" id="PF06296">
    <property type="entry name" value="RelE"/>
    <property type="match status" value="1"/>
</dbReference>
<dbReference type="AlphaFoldDB" id="A0A0P0AB74"/>
<dbReference type="PATRIC" id="fig|1397108.4.peg.2079"/>
<accession>A0A0P0AB74</accession>
<dbReference type="OrthoDB" id="9812066at2"/>
<dbReference type="RefSeq" id="WP_062218617.1">
    <property type="nucleotide sequence ID" value="NZ_CP012023.1"/>
</dbReference>
<name>A0A0P0AB74_9RHOB</name>
<proteinExistence type="predicted"/>
<sequence>MSIVTVAETPELQRRARAIMSDHDRMALIDFIARNPTTGVAIGGGVRKVRYARDGSGKSGGYRIVHFYRGDDDMPIFLITVFAKNEKANLSKAETGTIKSLGKLLADSYRSAR</sequence>
<dbReference type="EMBL" id="CP012023">
    <property type="protein sequence ID" value="ALI55980.1"/>
    <property type="molecule type" value="Genomic_DNA"/>
</dbReference>
<dbReference type="STRING" id="1397108.IMCC12053_2033"/>
<dbReference type="PIRSF" id="PIRSF039032">
    <property type="entry name" value="HigB-2"/>
    <property type="match status" value="1"/>
</dbReference>
<keyword evidence="2" id="KW-1185">Reference proteome</keyword>
<evidence type="ECO:0000313" key="2">
    <source>
        <dbReference type="Proteomes" id="UP000064920"/>
    </source>
</evidence>
<reference evidence="1 2" key="1">
    <citation type="submission" date="2015-05" db="EMBL/GenBank/DDBJ databases">
        <authorList>
            <person name="Wang D.B."/>
            <person name="Wang M."/>
        </authorList>
    </citation>
    <scope>NUCLEOTIDE SEQUENCE [LARGE SCALE GENOMIC DNA]</scope>
    <source>
        <strain evidence="1 2">IMCC 12053</strain>
    </source>
</reference>
<organism evidence="1 2">
    <name type="scientific">Celeribacter marinus</name>
    <dbReference type="NCBI Taxonomy" id="1397108"/>
    <lineage>
        <taxon>Bacteria</taxon>
        <taxon>Pseudomonadati</taxon>
        <taxon>Pseudomonadota</taxon>
        <taxon>Alphaproteobacteria</taxon>
        <taxon>Rhodobacterales</taxon>
        <taxon>Roseobacteraceae</taxon>
        <taxon>Celeribacter</taxon>
    </lineage>
</organism>
<dbReference type="KEGG" id="cmar:IMCC12053_2033"/>